<keyword evidence="1" id="KW-0805">Transcription regulation</keyword>
<evidence type="ECO:0000256" key="2">
    <source>
        <dbReference type="ARBA" id="ARBA00023125"/>
    </source>
</evidence>
<evidence type="ECO:0000313" key="6">
    <source>
        <dbReference type="Proteomes" id="UP001609821"/>
    </source>
</evidence>
<dbReference type="EMBL" id="JBINXB010000010">
    <property type="protein sequence ID" value="MFH6566264.1"/>
    <property type="molecule type" value="Genomic_DNA"/>
</dbReference>
<dbReference type="PANTHER" id="PTHR44688:SF16">
    <property type="entry name" value="DNA-BINDING TRANSCRIPTIONAL ACTIVATOR DEVR_DOSR"/>
    <property type="match status" value="1"/>
</dbReference>
<dbReference type="PROSITE" id="PS50043">
    <property type="entry name" value="HTH_LUXR_2"/>
    <property type="match status" value="1"/>
</dbReference>
<evidence type="ECO:0000259" key="4">
    <source>
        <dbReference type="PROSITE" id="PS50043"/>
    </source>
</evidence>
<dbReference type="PROSITE" id="PS00622">
    <property type="entry name" value="HTH_LUXR_1"/>
    <property type="match status" value="1"/>
</dbReference>
<dbReference type="InterPro" id="IPR000792">
    <property type="entry name" value="Tscrpt_reg_LuxR_C"/>
</dbReference>
<name>A0ABW7LYT5_9PSED</name>
<dbReference type="Pfam" id="PF00196">
    <property type="entry name" value="GerE"/>
    <property type="match status" value="1"/>
</dbReference>
<dbReference type="InterPro" id="IPR016032">
    <property type="entry name" value="Sig_transdc_resp-reg_C-effctor"/>
</dbReference>
<reference evidence="5 6" key="1">
    <citation type="submission" date="2024-10" db="EMBL/GenBank/DDBJ databases">
        <title>Aeromonas and Pseudomonas from the Cagarras Archipelago, Rio de Janeiro, Brazil.</title>
        <authorList>
            <person name="Canellas A.L.B."/>
            <person name="Laport M.S."/>
        </authorList>
    </citation>
    <scope>NUCLEOTIDE SEQUENCE [LARGE SCALE GENOMIC DNA]</scope>
    <source>
        <strain evidence="5 6">CPF-4</strain>
    </source>
</reference>
<dbReference type="InterPro" id="IPR036388">
    <property type="entry name" value="WH-like_DNA-bd_sf"/>
</dbReference>
<sequence>MHSSAHSEKSLCRLTPPTPQPFIPSLTQKEQEILEWCAKGKTSAEIAIILSRSETTINFHMANLRLKFDVTSRHAAVLKAIKLGITLLP</sequence>
<dbReference type="SMART" id="SM00421">
    <property type="entry name" value="HTH_LUXR"/>
    <property type="match status" value="1"/>
</dbReference>
<protein>
    <submittedName>
        <fullName evidence="5">Response regulator transcription factor</fullName>
    </submittedName>
</protein>
<proteinExistence type="predicted"/>
<keyword evidence="6" id="KW-1185">Reference proteome</keyword>
<gene>
    <name evidence="5" type="ORF">ACHMWK_09845</name>
</gene>
<keyword evidence="3" id="KW-0804">Transcription</keyword>
<dbReference type="Gene3D" id="1.10.10.10">
    <property type="entry name" value="Winged helix-like DNA-binding domain superfamily/Winged helix DNA-binding domain"/>
    <property type="match status" value="1"/>
</dbReference>
<keyword evidence="2" id="KW-0238">DNA-binding</keyword>
<dbReference type="CDD" id="cd06170">
    <property type="entry name" value="LuxR_C_like"/>
    <property type="match status" value="1"/>
</dbReference>
<evidence type="ECO:0000256" key="1">
    <source>
        <dbReference type="ARBA" id="ARBA00023015"/>
    </source>
</evidence>
<comment type="caution">
    <text evidence="5">The sequence shown here is derived from an EMBL/GenBank/DDBJ whole genome shotgun (WGS) entry which is preliminary data.</text>
</comment>
<accession>A0ABW7LYT5</accession>
<dbReference type="Proteomes" id="UP001609821">
    <property type="component" value="Unassembled WGS sequence"/>
</dbReference>
<dbReference type="PANTHER" id="PTHR44688">
    <property type="entry name" value="DNA-BINDING TRANSCRIPTIONAL ACTIVATOR DEVR_DOSR"/>
    <property type="match status" value="1"/>
</dbReference>
<dbReference type="RefSeq" id="WP_261739403.1">
    <property type="nucleotide sequence ID" value="NZ_JBINXA010000001.1"/>
</dbReference>
<dbReference type="PRINTS" id="PR00038">
    <property type="entry name" value="HTHLUXR"/>
</dbReference>
<evidence type="ECO:0000313" key="5">
    <source>
        <dbReference type="EMBL" id="MFH6566264.1"/>
    </source>
</evidence>
<organism evidence="5 6">
    <name type="scientific">Pseudomonas kulmbachensis</name>
    <dbReference type="NCBI Taxonomy" id="3043408"/>
    <lineage>
        <taxon>Bacteria</taxon>
        <taxon>Pseudomonadati</taxon>
        <taxon>Pseudomonadota</taxon>
        <taxon>Gammaproteobacteria</taxon>
        <taxon>Pseudomonadales</taxon>
        <taxon>Pseudomonadaceae</taxon>
        <taxon>Pseudomonas</taxon>
    </lineage>
</organism>
<dbReference type="SUPFAM" id="SSF46894">
    <property type="entry name" value="C-terminal effector domain of the bipartite response regulators"/>
    <property type="match status" value="1"/>
</dbReference>
<evidence type="ECO:0000256" key="3">
    <source>
        <dbReference type="ARBA" id="ARBA00023163"/>
    </source>
</evidence>
<feature type="domain" description="HTH luxR-type" evidence="4">
    <location>
        <begin position="19"/>
        <end position="84"/>
    </location>
</feature>